<dbReference type="PROSITE" id="PS50940">
    <property type="entry name" value="CHIT_BIND_II"/>
    <property type="match status" value="1"/>
</dbReference>
<comment type="caution">
    <text evidence="3">The sequence shown here is derived from an EMBL/GenBank/DDBJ whole genome shotgun (WGS) entry which is preliminary data.</text>
</comment>
<dbReference type="EMBL" id="BMAV01009203">
    <property type="protein sequence ID" value="GFY53301.1"/>
    <property type="molecule type" value="Genomic_DNA"/>
</dbReference>
<dbReference type="SUPFAM" id="SSF57625">
    <property type="entry name" value="Invertebrate chitin-binding proteins"/>
    <property type="match status" value="1"/>
</dbReference>
<dbReference type="Proteomes" id="UP000886998">
    <property type="component" value="Unassembled WGS sequence"/>
</dbReference>
<dbReference type="InterPro" id="IPR002557">
    <property type="entry name" value="Chitin-bd_dom"/>
</dbReference>
<gene>
    <name evidence="3" type="primary">NCL1_13584</name>
    <name evidence="3" type="ORF">TNIN_63741</name>
</gene>
<dbReference type="OrthoDB" id="6407151at2759"/>
<dbReference type="InterPro" id="IPR052976">
    <property type="entry name" value="Scoloptoxin-like"/>
</dbReference>
<keyword evidence="1" id="KW-1133">Transmembrane helix</keyword>
<proteinExistence type="predicted"/>
<feature type="transmembrane region" description="Helical" evidence="1">
    <location>
        <begin position="38"/>
        <end position="56"/>
    </location>
</feature>
<keyword evidence="1" id="KW-0812">Transmembrane</keyword>
<accession>A0A8X6XHM4</accession>
<dbReference type="Pfam" id="PF01607">
    <property type="entry name" value="CBM_14"/>
    <property type="match status" value="1"/>
</dbReference>
<evidence type="ECO:0000256" key="1">
    <source>
        <dbReference type="SAM" id="Phobius"/>
    </source>
</evidence>
<sequence length="202" mass="22186">MLKFDDRTLLNVSFMSMETRIIPLLQDTLSLRRPFKKFIMKAVILCALACIAVVAAKSRSKRAAFELPDGAELLVGSVRTSFACPAGAEGYYADTENNCQIFHVCHTVLEEDGSSETQQFSFLCGNQTMFNQLSFTCSMPEDAVPCPEAPNFFYLNDNLRLGDPKVAFLDDQDIQRAAPLIQSYGARFQAGGAGAPAPPRRG</sequence>
<organism evidence="3 4">
    <name type="scientific">Trichonephila inaurata madagascariensis</name>
    <dbReference type="NCBI Taxonomy" id="2747483"/>
    <lineage>
        <taxon>Eukaryota</taxon>
        <taxon>Metazoa</taxon>
        <taxon>Ecdysozoa</taxon>
        <taxon>Arthropoda</taxon>
        <taxon>Chelicerata</taxon>
        <taxon>Arachnida</taxon>
        <taxon>Araneae</taxon>
        <taxon>Araneomorphae</taxon>
        <taxon>Entelegynae</taxon>
        <taxon>Araneoidea</taxon>
        <taxon>Nephilidae</taxon>
        <taxon>Trichonephila</taxon>
        <taxon>Trichonephila inaurata</taxon>
    </lineage>
</organism>
<name>A0A8X6XHM4_9ARAC</name>
<dbReference type="PANTHER" id="PTHR22933">
    <property type="entry name" value="FI18007P1-RELATED"/>
    <property type="match status" value="1"/>
</dbReference>
<keyword evidence="1" id="KW-0472">Membrane</keyword>
<dbReference type="AlphaFoldDB" id="A0A8X6XHM4"/>
<dbReference type="PANTHER" id="PTHR22933:SF43">
    <property type="entry name" value="LP10131P"/>
    <property type="match status" value="1"/>
</dbReference>
<dbReference type="Gene3D" id="2.170.140.10">
    <property type="entry name" value="Chitin binding domain"/>
    <property type="match status" value="1"/>
</dbReference>
<keyword evidence="4" id="KW-1185">Reference proteome</keyword>
<evidence type="ECO:0000313" key="3">
    <source>
        <dbReference type="EMBL" id="GFY53301.1"/>
    </source>
</evidence>
<dbReference type="SMART" id="SM00494">
    <property type="entry name" value="ChtBD2"/>
    <property type="match status" value="1"/>
</dbReference>
<evidence type="ECO:0000313" key="4">
    <source>
        <dbReference type="Proteomes" id="UP000886998"/>
    </source>
</evidence>
<dbReference type="GO" id="GO:0008061">
    <property type="term" value="F:chitin binding"/>
    <property type="evidence" value="ECO:0007669"/>
    <property type="project" value="InterPro"/>
</dbReference>
<dbReference type="GO" id="GO:0005576">
    <property type="term" value="C:extracellular region"/>
    <property type="evidence" value="ECO:0007669"/>
    <property type="project" value="InterPro"/>
</dbReference>
<protein>
    <submittedName>
        <fullName evidence="3">Chitin-binding type-2 domain-containing protein</fullName>
    </submittedName>
</protein>
<feature type="domain" description="Chitin-binding type-2" evidence="2">
    <location>
        <begin position="81"/>
        <end position="148"/>
    </location>
</feature>
<evidence type="ECO:0000259" key="2">
    <source>
        <dbReference type="PROSITE" id="PS50940"/>
    </source>
</evidence>
<dbReference type="InterPro" id="IPR036508">
    <property type="entry name" value="Chitin-bd_dom_sf"/>
</dbReference>
<reference evidence="3" key="1">
    <citation type="submission" date="2020-08" db="EMBL/GenBank/DDBJ databases">
        <title>Multicomponent nature underlies the extraordinary mechanical properties of spider dragline silk.</title>
        <authorList>
            <person name="Kono N."/>
            <person name="Nakamura H."/>
            <person name="Mori M."/>
            <person name="Yoshida Y."/>
            <person name="Ohtoshi R."/>
            <person name="Malay A.D."/>
            <person name="Moran D.A.P."/>
            <person name="Tomita M."/>
            <person name="Numata K."/>
            <person name="Arakawa K."/>
        </authorList>
    </citation>
    <scope>NUCLEOTIDE SEQUENCE</scope>
</reference>